<protein>
    <submittedName>
        <fullName evidence="2">Uncharacterized protein</fullName>
    </submittedName>
</protein>
<evidence type="ECO:0000313" key="2">
    <source>
        <dbReference type="EMBL" id="KAK1292529.1"/>
    </source>
</evidence>
<proteinExistence type="predicted"/>
<accession>A0AAV9CVN7</accession>
<evidence type="ECO:0000256" key="1">
    <source>
        <dbReference type="SAM" id="MobiDB-lite"/>
    </source>
</evidence>
<name>A0AAV9CVN7_ACOCL</name>
<keyword evidence="3" id="KW-1185">Reference proteome</keyword>
<comment type="caution">
    <text evidence="2">The sequence shown here is derived from an EMBL/GenBank/DDBJ whole genome shotgun (WGS) entry which is preliminary data.</text>
</comment>
<reference evidence="2" key="1">
    <citation type="journal article" date="2023" name="Nat. Commun.">
        <title>Diploid and tetraploid genomes of Acorus and the evolution of monocots.</title>
        <authorList>
            <person name="Ma L."/>
            <person name="Liu K.W."/>
            <person name="Li Z."/>
            <person name="Hsiao Y.Y."/>
            <person name="Qi Y."/>
            <person name="Fu T."/>
            <person name="Tang G.D."/>
            <person name="Zhang D."/>
            <person name="Sun W.H."/>
            <person name="Liu D.K."/>
            <person name="Li Y."/>
            <person name="Chen G.Z."/>
            <person name="Liu X.D."/>
            <person name="Liao X.Y."/>
            <person name="Jiang Y.T."/>
            <person name="Yu X."/>
            <person name="Hao Y."/>
            <person name="Huang J."/>
            <person name="Zhao X.W."/>
            <person name="Ke S."/>
            <person name="Chen Y.Y."/>
            <person name="Wu W.L."/>
            <person name="Hsu J.L."/>
            <person name="Lin Y.F."/>
            <person name="Huang M.D."/>
            <person name="Li C.Y."/>
            <person name="Huang L."/>
            <person name="Wang Z.W."/>
            <person name="Zhao X."/>
            <person name="Zhong W.Y."/>
            <person name="Peng D.H."/>
            <person name="Ahmad S."/>
            <person name="Lan S."/>
            <person name="Zhang J.S."/>
            <person name="Tsai W.C."/>
            <person name="Van de Peer Y."/>
            <person name="Liu Z.J."/>
        </authorList>
    </citation>
    <scope>NUCLEOTIDE SEQUENCE</scope>
    <source>
        <strain evidence="2">CP</strain>
    </source>
</reference>
<dbReference type="AlphaFoldDB" id="A0AAV9CVN7"/>
<sequence>MNDVLQRENSSGRASSVDPSDSETVYTKDNVAIHPTQYASERISGRLRLVKQGPSLFMETMATKI</sequence>
<dbReference type="EMBL" id="JAUJYO010000017">
    <property type="protein sequence ID" value="KAK1292529.1"/>
    <property type="molecule type" value="Genomic_DNA"/>
</dbReference>
<gene>
    <name evidence="2" type="ORF">QJS10_CPB17g02393</name>
</gene>
<feature type="region of interest" description="Disordered" evidence="1">
    <location>
        <begin position="1"/>
        <end position="29"/>
    </location>
</feature>
<feature type="compositionally biased region" description="Polar residues" evidence="1">
    <location>
        <begin position="7"/>
        <end position="27"/>
    </location>
</feature>
<organism evidence="2 3">
    <name type="scientific">Acorus calamus</name>
    <name type="common">Sweet flag</name>
    <dbReference type="NCBI Taxonomy" id="4465"/>
    <lineage>
        <taxon>Eukaryota</taxon>
        <taxon>Viridiplantae</taxon>
        <taxon>Streptophyta</taxon>
        <taxon>Embryophyta</taxon>
        <taxon>Tracheophyta</taxon>
        <taxon>Spermatophyta</taxon>
        <taxon>Magnoliopsida</taxon>
        <taxon>Liliopsida</taxon>
        <taxon>Acoraceae</taxon>
        <taxon>Acorus</taxon>
    </lineage>
</organism>
<evidence type="ECO:0000313" key="3">
    <source>
        <dbReference type="Proteomes" id="UP001180020"/>
    </source>
</evidence>
<dbReference type="Proteomes" id="UP001180020">
    <property type="component" value="Unassembled WGS sequence"/>
</dbReference>
<reference evidence="2" key="2">
    <citation type="submission" date="2023-06" db="EMBL/GenBank/DDBJ databases">
        <authorList>
            <person name="Ma L."/>
            <person name="Liu K.-W."/>
            <person name="Li Z."/>
            <person name="Hsiao Y.-Y."/>
            <person name="Qi Y."/>
            <person name="Fu T."/>
            <person name="Tang G."/>
            <person name="Zhang D."/>
            <person name="Sun W.-H."/>
            <person name="Liu D.-K."/>
            <person name="Li Y."/>
            <person name="Chen G.-Z."/>
            <person name="Liu X.-D."/>
            <person name="Liao X.-Y."/>
            <person name="Jiang Y.-T."/>
            <person name="Yu X."/>
            <person name="Hao Y."/>
            <person name="Huang J."/>
            <person name="Zhao X.-W."/>
            <person name="Ke S."/>
            <person name="Chen Y.-Y."/>
            <person name="Wu W.-L."/>
            <person name="Hsu J.-L."/>
            <person name="Lin Y.-F."/>
            <person name="Huang M.-D."/>
            <person name="Li C.-Y."/>
            <person name="Huang L."/>
            <person name="Wang Z.-W."/>
            <person name="Zhao X."/>
            <person name="Zhong W.-Y."/>
            <person name="Peng D.-H."/>
            <person name="Ahmad S."/>
            <person name="Lan S."/>
            <person name="Zhang J.-S."/>
            <person name="Tsai W.-C."/>
            <person name="Van De Peer Y."/>
            <person name="Liu Z.-J."/>
        </authorList>
    </citation>
    <scope>NUCLEOTIDE SEQUENCE</scope>
    <source>
        <strain evidence="2">CP</strain>
        <tissue evidence="2">Leaves</tissue>
    </source>
</reference>